<proteinExistence type="inferred from homology"/>
<evidence type="ECO:0000256" key="4">
    <source>
        <dbReference type="ARBA" id="ARBA00022989"/>
    </source>
</evidence>
<dbReference type="RefSeq" id="WP_080039496.1">
    <property type="nucleotide sequence ID" value="NZ_CP017717.1"/>
</dbReference>
<dbReference type="KEGG" id="noa:BKM31_19280"/>
<evidence type="ECO:0000313" key="11">
    <source>
        <dbReference type="Proteomes" id="UP000190797"/>
    </source>
</evidence>
<evidence type="ECO:0000256" key="2">
    <source>
        <dbReference type="ARBA" id="ARBA00022475"/>
    </source>
</evidence>
<name>A0A1U9ZZE2_9ACTN</name>
<keyword evidence="2" id="KW-1003">Cell membrane</keyword>
<evidence type="ECO:0000256" key="1">
    <source>
        <dbReference type="ARBA" id="ARBA00004651"/>
    </source>
</evidence>
<evidence type="ECO:0000256" key="7">
    <source>
        <dbReference type="SAM" id="Phobius"/>
    </source>
</evidence>
<feature type="transmembrane region" description="Helical" evidence="7">
    <location>
        <begin position="320"/>
        <end position="351"/>
    </location>
</feature>
<comment type="subcellular location">
    <subcellularLocation>
        <location evidence="1">Cell membrane</location>
        <topology evidence="1">Multi-pass membrane protein</topology>
    </subcellularLocation>
</comment>
<feature type="transmembrane region" description="Helical" evidence="7">
    <location>
        <begin position="28"/>
        <end position="48"/>
    </location>
</feature>
<evidence type="ECO:0000256" key="6">
    <source>
        <dbReference type="ARBA" id="ARBA00038076"/>
    </source>
</evidence>
<evidence type="ECO:0000259" key="8">
    <source>
        <dbReference type="Pfam" id="PF02687"/>
    </source>
</evidence>
<dbReference type="Pfam" id="PF02687">
    <property type="entry name" value="FtsX"/>
    <property type="match status" value="1"/>
</dbReference>
<feature type="transmembrane region" description="Helical" evidence="7">
    <location>
        <begin position="357"/>
        <end position="381"/>
    </location>
</feature>
<sequence>MSGGRPRLSPADLLRVGASGLRARPARVFLSALGIAIGIAAMVSVVGISSSSRADLDARISRLGTNLLTVGPGDALLGGKAELPAEATAMVRRISGVQAASSIAAIDGVRVYRHDRVPPGESGGITAYAADLELPSVLRTAPVTGTWLNAATARYPVVVLGHTAAARLGVTRTGPGVQVLVGGTYHTVAGILAPVELAPEIDTAALVGGTSARRLFGHESHPTTIYVRADEQRIEEVRGLLAPTAGPRAPGDVEVSRPSDALAAKRLAEQAFTGLLLGLGAVALLVGGVGVANTMVISVLERRGEIGLRRALGANRAQILAQFLVEAVVLAALGGLAGAVLGALLTAGYALSQGWQVVVPGAALAGGVAATAAIGALAGLWPAVRAARLSPTEALAAP</sequence>
<accession>A0A1U9ZZE2</accession>
<dbReference type="STRING" id="1909395.BKM31_19280"/>
<dbReference type="InterPro" id="IPR025857">
    <property type="entry name" value="MacB_PCD"/>
</dbReference>
<dbReference type="EMBL" id="CP017717">
    <property type="protein sequence ID" value="AQZ63321.1"/>
    <property type="molecule type" value="Genomic_DNA"/>
</dbReference>
<dbReference type="GO" id="GO:0022857">
    <property type="term" value="F:transmembrane transporter activity"/>
    <property type="evidence" value="ECO:0007669"/>
    <property type="project" value="TreeGrafter"/>
</dbReference>
<feature type="domain" description="ABC3 transporter permease C-terminal" evidence="8">
    <location>
        <begin position="279"/>
        <end position="391"/>
    </location>
</feature>
<dbReference type="OrthoDB" id="9780560at2"/>
<dbReference type="PANTHER" id="PTHR30572">
    <property type="entry name" value="MEMBRANE COMPONENT OF TRANSPORTER-RELATED"/>
    <property type="match status" value="1"/>
</dbReference>
<keyword evidence="11" id="KW-1185">Reference proteome</keyword>
<feature type="domain" description="MacB-like periplasmic core" evidence="9">
    <location>
        <begin position="29"/>
        <end position="238"/>
    </location>
</feature>
<dbReference type="PANTHER" id="PTHR30572:SF4">
    <property type="entry name" value="ABC TRANSPORTER PERMEASE YTRF"/>
    <property type="match status" value="1"/>
</dbReference>
<keyword evidence="3 7" id="KW-0812">Transmembrane</keyword>
<keyword evidence="4 7" id="KW-1133">Transmembrane helix</keyword>
<evidence type="ECO:0000259" key="9">
    <source>
        <dbReference type="Pfam" id="PF12704"/>
    </source>
</evidence>
<dbReference type="InterPro" id="IPR050250">
    <property type="entry name" value="Macrolide_Exporter_MacB"/>
</dbReference>
<comment type="similarity">
    <text evidence="6">Belongs to the ABC-4 integral membrane protein family.</text>
</comment>
<dbReference type="AlphaFoldDB" id="A0A1U9ZZE2"/>
<reference evidence="11" key="1">
    <citation type="journal article" date="2017" name="Med. Chem. Commun.">
        <title>Nonomuraea sp. ATCC 55076 harbours the largest actinomycete chromosome to date and the kistamicin biosynthetic gene cluster.</title>
        <authorList>
            <person name="Nazari B."/>
            <person name="Forneris C.C."/>
            <person name="Gibson M.I."/>
            <person name="Moon K."/>
            <person name="Schramma K.R."/>
            <person name="Seyedsayamdost M.R."/>
        </authorList>
    </citation>
    <scope>NUCLEOTIDE SEQUENCE [LARGE SCALE GENOMIC DNA]</scope>
    <source>
        <strain evidence="11">ATCC 55076</strain>
    </source>
</reference>
<dbReference type="InterPro" id="IPR003838">
    <property type="entry name" value="ABC3_permease_C"/>
</dbReference>
<evidence type="ECO:0000313" key="10">
    <source>
        <dbReference type="EMBL" id="AQZ63321.1"/>
    </source>
</evidence>
<dbReference type="Proteomes" id="UP000190797">
    <property type="component" value="Chromosome"/>
</dbReference>
<evidence type="ECO:0000256" key="3">
    <source>
        <dbReference type="ARBA" id="ARBA00022692"/>
    </source>
</evidence>
<dbReference type="GO" id="GO:0005886">
    <property type="term" value="C:plasma membrane"/>
    <property type="evidence" value="ECO:0007669"/>
    <property type="project" value="UniProtKB-SubCell"/>
</dbReference>
<dbReference type="Pfam" id="PF12704">
    <property type="entry name" value="MacB_PCD"/>
    <property type="match status" value="1"/>
</dbReference>
<protein>
    <submittedName>
        <fullName evidence="10">ABC transporter permease</fullName>
    </submittedName>
</protein>
<organism evidence="10 11">
    <name type="scientific">[Actinomadura] parvosata subsp. kistnae</name>
    <dbReference type="NCBI Taxonomy" id="1909395"/>
    <lineage>
        <taxon>Bacteria</taxon>
        <taxon>Bacillati</taxon>
        <taxon>Actinomycetota</taxon>
        <taxon>Actinomycetes</taxon>
        <taxon>Streptosporangiales</taxon>
        <taxon>Streptosporangiaceae</taxon>
        <taxon>Nonomuraea</taxon>
    </lineage>
</organism>
<feature type="transmembrane region" description="Helical" evidence="7">
    <location>
        <begin position="275"/>
        <end position="300"/>
    </location>
</feature>
<gene>
    <name evidence="10" type="ORF">BKM31_19280</name>
</gene>
<evidence type="ECO:0000256" key="5">
    <source>
        <dbReference type="ARBA" id="ARBA00023136"/>
    </source>
</evidence>
<keyword evidence="5 7" id="KW-0472">Membrane</keyword>